<evidence type="ECO:0000313" key="1">
    <source>
        <dbReference type="EMBL" id="MFD2933606.1"/>
    </source>
</evidence>
<organism evidence="1 2">
    <name type="scientific">Spirosoma flavum</name>
    <dbReference type="NCBI Taxonomy" id="2048557"/>
    <lineage>
        <taxon>Bacteria</taxon>
        <taxon>Pseudomonadati</taxon>
        <taxon>Bacteroidota</taxon>
        <taxon>Cytophagia</taxon>
        <taxon>Cytophagales</taxon>
        <taxon>Cytophagaceae</taxon>
        <taxon>Spirosoma</taxon>
    </lineage>
</organism>
<proteinExistence type="predicted"/>
<dbReference type="EMBL" id="JBHUOM010000002">
    <property type="protein sequence ID" value="MFD2933606.1"/>
    <property type="molecule type" value="Genomic_DNA"/>
</dbReference>
<sequence length="106" mass="13075">MFVIHVSSLGPDGMALFPFILVRHPNPGPTLLNHERIHLRQQAELGIFLFYLWYVVEYIIRRFQYKQHYEAYRNISFEREAFANEQNMSYLQSRRWWIFWNYMKAK</sequence>
<reference evidence="2" key="1">
    <citation type="journal article" date="2019" name="Int. J. Syst. Evol. Microbiol.">
        <title>The Global Catalogue of Microorganisms (GCM) 10K type strain sequencing project: providing services to taxonomists for standard genome sequencing and annotation.</title>
        <authorList>
            <consortium name="The Broad Institute Genomics Platform"/>
            <consortium name="The Broad Institute Genome Sequencing Center for Infectious Disease"/>
            <person name="Wu L."/>
            <person name="Ma J."/>
        </authorList>
    </citation>
    <scope>NUCLEOTIDE SEQUENCE [LARGE SCALE GENOMIC DNA]</scope>
    <source>
        <strain evidence="2">KCTC 52490</strain>
    </source>
</reference>
<accession>A0ABW6ADU8</accession>
<protein>
    <recommendedName>
        <fullName evidence="3">DUF4157 domain-containing protein</fullName>
    </recommendedName>
</protein>
<comment type="caution">
    <text evidence="1">The sequence shown here is derived from an EMBL/GenBank/DDBJ whole genome shotgun (WGS) entry which is preliminary data.</text>
</comment>
<keyword evidence="2" id="KW-1185">Reference proteome</keyword>
<name>A0ABW6ADU8_9BACT</name>
<evidence type="ECO:0000313" key="2">
    <source>
        <dbReference type="Proteomes" id="UP001597512"/>
    </source>
</evidence>
<dbReference type="RefSeq" id="WP_381498108.1">
    <property type="nucleotide sequence ID" value="NZ_JBHUOM010000002.1"/>
</dbReference>
<dbReference type="Proteomes" id="UP001597512">
    <property type="component" value="Unassembled WGS sequence"/>
</dbReference>
<gene>
    <name evidence="1" type="ORF">ACFS25_07415</name>
</gene>
<evidence type="ECO:0008006" key="3">
    <source>
        <dbReference type="Google" id="ProtNLM"/>
    </source>
</evidence>